<evidence type="ECO:0000313" key="2">
    <source>
        <dbReference type="Proteomes" id="UP000004277"/>
    </source>
</evidence>
<evidence type="ECO:0000313" key="1">
    <source>
        <dbReference type="EMBL" id="TMS58594.1"/>
    </source>
</evidence>
<protein>
    <submittedName>
        <fullName evidence="1">FadR family transcriptional regulator</fullName>
    </submittedName>
</protein>
<gene>
    <name evidence="1" type="ORF">MW7_007685</name>
</gene>
<reference evidence="1" key="1">
    <citation type="submission" date="2019-05" db="EMBL/GenBank/DDBJ databases">
        <title>Revised genome assembly of Burkholderiaceae (previously Ralstonia) sp. PBA.</title>
        <authorList>
            <person name="Gan H.M."/>
        </authorList>
    </citation>
    <scope>NUCLEOTIDE SEQUENCE</scope>
    <source>
        <strain evidence="1">PBA</strain>
    </source>
</reference>
<sequence>MDTLSKQENTNLTDRITSLLRTQITGGTFEAGDVLPPESLIAERLGVSRTVLREAISRLKVEGLVASKQGKGLVILDARPSSVFRLHAANQDDVEELIGIVELRTGFEIEAAGFAAMRRDDSDLAAMRQALADMRAALDAGQVEAGVDADFAFHQAIARATRNPNYVRFFEFFTELYKKNLLASRSRSAKASRGELAQEEHERIVAAIHKGDAELARAAARTHLENTASRLRSSTGILRPVSKNRGGAKPAAKQLIF</sequence>
<dbReference type="Proteomes" id="UP000004277">
    <property type="component" value="Unassembled WGS sequence"/>
</dbReference>
<name>A0ACD3SQP9_9BURK</name>
<accession>A0ACD3SQP9</accession>
<keyword evidence="2" id="KW-1185">Reference proteome</keyword>
<organism evidence="1 2">
    <name type="scientific">Imbroritus primus</name>
    <dbReference type="NCBI Taxonomy" id="3058603"/>
    <lineage>
        <taxon>Bacteria</taxon>
        <taxon>Pseudomonadati</taxon>
        <taxon>Pseudomonadota</taxon>
        <taxon>Betaproteobacteria</taxon>
        <taxon>Burkholderiales</taxon>
        <taxon>Burkholderiaceae</taxon>
        <taxon>Imbroritus</taxon>
    </lineage>
</organism>
<comment type="caution">
    <text evidence="1">The sequence shown here is derived from an EMBL/GenBank/DDBJ whole genome shotgun (WGS) entry which is preliminary data.</text>
</comment>
<proteinExistence type="predicted"/>
<dbReference type="EMBL" id="AKCV02000015">
    <property type="protein sequence ID" value="TMS58594.1"/>
    <property type="molecule type" value="Genomic_DNA"/>
</dbReference>